<evidence type="ECO:0000256" key="7">
    <source>
        <dbReference type="PROSITE-ProRule" id="PRU10141"/>
    </source>
</evidence>
<evidence type="ECO:0000256" key="3">
    <source>
        <dbReference type="ARBA" id="ARBA00022679"/>
    </source>
</evidence>
<dbReference type="FunFam" id="3.30.200.20:FF:000348">
    <property type="entry name" value="Serine/threonine protein kinase"/>
    <property type="match status" value="1"/>
</dbReference>
<comment type="caution">
    <text evidence="11">The sequence shown here is derived from an EMBL/GenBank/DDBJ whole genome shotgun (WGS) entry which is preliminary data.</text>
</comment>
<dbReference type="PANTHER" id="PTHR43289">
    <property type="entry name" value="MITOGEN-ACTIVATED PROTEIN KINASE KINASE KINASE 20-RELATED"/>
    <property type="match status" value="1"/>
</dbReference>
<dbReference type="InterPro" id="IPR017441">
    <property type="entry name" value="Protein_kinase_ATP_BS"/>
</dbReference>
<evidence type="ECO:0000256" key="1">
    <source>
        <dbReference type="ARBA" id="ARBA00012513"/>
    </source>
</evidence>
<dbReference type="PROSITE" id="PS50011">
    <property type="entry name" value="PROTEIN_KINASE_DOM"/>
    <property type="match status" value="1"/>
</dbReference>
<keyword evidence="4 7" id="KW-0547">Nucleotide-binding</keyword>
<dbReference type="OrthoDB" id="5169909at2"/>
<evidence type="ECO:0000313" key="11">
    <source>
        <dbReference type="EMBL" id="GAC55948.1"/>
    </source>
</evidence>
<dbReference type="GO" id="GO:0005524">
    <property type="term" value="F:ATP binding"/>
    <property type="evidence" value="ECO:0007669"/>
    <property type="project" value="UniProtKB-UniRule"/>
</dbReference>
<dbReference type="EC" id="2.7.11.1" evidence="1"/>
<feature type="transmembrane region" description="Helical" evidence="9">
    <location>
        <begin position="340"/>
        <end position="365"/>
    </location>
</feature>
<keyword evidence="9" id="KW-0472">Membrane</keyword>
<dbReference type="InterPro" id="IPR008271">
    <property type="entry name" value="Ser/Thr_kinase_AS"/>
</dbReference>
<feature type="region of interest" description="Disordered" evidence="8">
    <location>
        <begin position="392"/>
        <end position="437"/>
    </location>
</feature>
<feature type="compositionally biased region" description="Low complexity" evidence="8">
    <location>
        <begin position="397"/>
        <end position="420"/>
    </location>
</feature>
<protein>
    <recommendedName>
        <fullName evidence="1">non-specific serine/threonine protein kinase</fullName>
        <ecNumber evidence="1">2.7.11.1</ecNumber>
    </recommendedName>
</protein>
<gene>
    <name evidence="11" type="ORF">GOHSU_02_00910</name>
</gene>
<evidence type="ECO:0000256" key="5">
    <source>
        <dbReference type="ARBA" id="ARBA00022777"/>
    </source>
</evidence>
<dbReference type="AlphaFoldDB" id="L7L7E9"/>
<dbReference type="SUPFAM" id="SSF56112">
    <property type="entry name" value="Protein kinase-like (PK-like)"/>
    <property type="match status" value="1"/>
</dbReference>
<keyword evidence="6 7" id="KW-0067">ATP-binding</keyword>
<dbReference type="CDD" id="cd14014">
    <property type="entry name" value="STKc_PknB_like"/>
    <property type="match status" value="1"/>
</dbReference>
<dbReference type="EMBL" id="BANT01000002">
    <property type="protein sequence ID" value="GAC55948.1"/>
    <property type="molecule type" value="Genomic_DNA"/>
</dbReference>
<dbReference type="SMART" id="SM00220">
    <property type="entry name" value="S_TKc"/>
    <property type="match status" value="1"/>
</dbReference>
<keyword evidence="9" id="KW-0812">Transmembrane</keyword>
<dbReference type="Gene3D" id="1.10.510.10">
    <property type="entry name" value="Transferase(Phosphotransferase) domain 1"/>
    <property type="match status" value="1"/>
</dbReference>
<keyword evidence="2 11" id="KW-0723">Serine/threonine-protein kinase</keyword>
<evidence type="ECO:0000259" key="10">
    <source>
        <dbReference type="PROSITE" id="PS50011"/>
    </source>
</evidence>
<organism evidence="11 12">
    <name type="scientific">Gordonia hirsuta DSM 44140 = NBRC 16056</name>
    <dbReference type="NCBI Taxonomy" id="1121927"/>
    <lineage>
        <taxon>Bacteria</taxon>
        <taxon>Bacillati</taxon>
        <taxon>Actinomycetota</taxon>
        <taxon>Actinomycetes</taxon>
        <taxon>Mycobacteriales</taxon>
        <taxon>Gordoniaceae</taxon>
        <taxon>Gordonia</taxon>
    </lineage>
</organism>
<dbReference type="STRING" id="1121927.GOHSU_02_00910"/>
<feature type="binding site" evidence="7">
    <location>
        <position position="43"/>
    </location>
    <ligand>
        <name>ATP</name>
        <dbReference type="ChEBI" id="CHEBI:30616"/>
    </ligand>
</feature>
<evidence type="ECO:0000256" key="2">
    <source>
        <dbReference type="ARBA" id="ARBA00022527"/>
    </source>
</evidence>
<dbReference type="InterPro" id="IPR000719">
    <property type="entry name" value="Prot_kinase_dom"/>
</dbReference>
<dbReference type="PROSITE" id="PS00108">
    <property type="entry name" value="PROTEIN_KINASE_ST"/>
    <property type="match status" value="1"/>
</dbReference>
<proteinExistence type="predicted"/>
<evidence type="ECO:0000256" key="9">
    <source>
        <dbReference type="SAM" id="Phobius"/>
    </source>
</evidence>
<dbReference type="PROSITE" id="PS00107">
    <property type="entry name" value="PROTEIN_KINASE_ATP"/>
    <property type="match status" value="1"/>
</dbReference>
<evidence type="ECO:0000256" key="6">
    <source>
        <dbReference type="ARBA" id="ARBA00022840"/>
    </source>
</evidence>
<feature type="domain" description="Protein kinase" evidence="10">
    <location>
        <begin position="14"/>
        <end position="274"/>
    </location>
</feature>
<keyword evidence="9" id="KW-1133">Transmembrane helix</keyword>
<evidence type="ECO:0000313" key="12">
    <source>
        <dbReference type="Proteomes" id="UP000053405"/>
    </source>
</evidence>
<keyword evidence="12" id="KW-1185">Reference proteome</keyword>
<dbReference type="eggNOG" id="COG0515">
    <property type="taxonomic scope" value="Bacteria"/>
</dbReference>
<dbReference type="Pfam" id="PF00069">
    <property type="entry name" value="Pkinase"/>
    <property type="match status" value="1"/>
</dbReference>
<feature type="region of interest" description="Disordered" evidence="8">
    <location>
        <begin position="277"/>
        <end position="301"/>
    </location>
</feature>
<sequence>MSQHSRVGTQFGPYRLDELLGRGGMGEVYRAYDTVKDRVVALKLLNPGLAGDPGYRERFRRESQTAARLGEPHVIPIHDWGEVDGVLFIDMRLVQGGDLRGLLDREHRLAPARTVAVVEQIAAALDAAHAGGLTHRDVKPENILVGDKDFAYLVDFGIANADGDTRLTQAGSAIGSIAYMAPELFDGHPAGPASDVYALTCVLYECLTGGVPYPAPTVSAAIKAAVTATPRPAGALVPGLPRGLDAVIARGLAADPRQRYRSAGELAAAAATALRSGAPPASTASTARQNEPPTAVHPPVPAIAPTRVQSFGGQVPGPPPAGYPAEYAVVPQPAAGRSSLLPILLGAVATLLVIGVGVLVALAVLTDDGDGSAAAASAPQEPPVVPASTIASAERQPSAGPAPSSTPSSVVPAPAPTSTVRTYPAPAPSIEVSADPSAPGYVPPPPPIDEAQYFAQFGAFDRMDTARAKAGEHYGSVIVDGSLVGLSTRYAVVRPTHSLAEAERVCANFGAAQCYPKQRTG</sequence>
<feature type="compositionally biased region" description="Low complexity" evidence="8">
    <location>
        <begin position="277"/>
        <end position="287"/>
    </location>
</feature>
<evidence type="ECO:0000256" key="4">
    <source>
        <dbReference type="ARBA" id="ARBA00022741"/>
    </source>
</evidence>
<name>L7L7E9_9ACTN</name>
<evidence type="ECO:0000256" key="8">
    <source>
        <dbReference type="SAM" id="MobiDB-lite"/>
    </source>
</evidence>
<dbReference type="Gene3D" id="3.30.200.20">
    <property type="entry name" value="Phosphorylase Kinase, domain 1"/>
    <property type="match status" value="1"/>
</dbReference>
<dbReference type="Proteomes" id="UP000053405">
    <property type="component" value="Unassembled WGS sequence"/>
</dbReference>
<dbReference type="InterPro" id="IPR011009">
    <property type="entry name" value="Kinase-like_dom_sf"/>
</dbReference>
<dbReference type="PANTHER" id="PTHR43289:SF6">
    <property type="entry name" value="SERINE_THREONINE-PROTEIN KINASE NEKL-3"/>
    <property type="match status" value="1"/>
</dbReference>
<dbReference type="RefSeq" id="WP_005935217.1">
    <property type="nucleotide sequence ID" value="NZ_ATVK01000040.1"/>
</dbReference>
<reference evidence="11 12" key="1">
    <citation type="submission" date="2012-12" db="EMBL/GenBank/DDBJ databases">
        <title>Whole genome shotgun sequence of Gordonia hirsuta NBRC 16056.</title>
        <authorList>
            <person name="Isaki-Nakamura S."/>
            <person name="Hosoyama A."/>
            <person name="Tsuchikane K."/>
            <person name="Katsumata H."/>
            <person name="Baba S."/>
            <person name="Yamazaki S."/>
            <person name="Fujita N."/>
        </authorList>
    </citation>
    <scope>NUCLEOTIDE SEQUENCE [LARGE SCALE GENOMIC DNA]</scope>
    <source>
        <strain evidence="11 12">NBRC 16056</strain>
    </source>
</reference>
<keyword evidence="3" id="KW-0808">Transferase</keyword>
<accession>L7L7E9</accession>
<dbReference type="GO" id="GO:0004674">
    <property type="term" value="F:protein serine/threonine kinase activity"/>
    <property type="evidence" value="ECO:0007669"/>
    <property type="project" value="UniProtKB-KW"/>
</dbReference>
<keyword evidence="5 11" id="KW-0418">Kinase</keyword>